<feature type="transmembrane region" description="Helical" evidence="1">
    <location>
        <begin position="220"/>
        <end position="249"/>
    </location>
</feature>
<feature type="transmembrane region" description="Helical" evidence="1">
    <location>
        <begin position="70"/>
        <end position="90"/>
    </location>
</feature>
<keyword evidence="1" id="KW-1133">Transmembrane helix</keyword>
<evidence type="ECO:0000313" key="2">
    <source>
        <dbReference type="EMBL" id="GEP09042.1"/>
    </source>
</evidence>
<keyword evidence="3" id="KW-1185">Reference proteome</keyword>
<accession>A0A512JGR9</accession>
<dbReference type="InterPro" id="IPR018692">
    <property type="entry name" value="DUF2189"/>
</dbReference>
<evidence type="ECO:0008006" key="4">
    <source>
        <dbReference type="Google" id="ProtNLM"/>
    </source>
</evidence>
<reference evidence="2 3" key="1">
    <citation type="submission" date="2019-07" db="EMBL/GenBank/DDBJ databases">
        <title>Whole genome shotgun sequence of Methylobacterium gnaphalii NBRC 107716.</title>
        <authorList>
            <person name="Hosoyama A."/>
            <person name="Uohara A."/>
            <person name="Ohji S."/>
            <person name="Ichikawa N."/>
        </authorList>
    </citation>
    <scope>NUCLEOTIDE SEQUENCE [LARGE SCALE GENOMIC DNA]</scope>
    <source>
        <strain evidence="2 3">NBRC 107716</strain>
    </source>
</reference>
<feature type="transmembrane region" description="Helical" evidence="1">
    <location>
        <begin position="44"/>
        <end position="63"/>
    </location>
</feature>
<dbReference type="AlphaFoldDB" id="A0A512JGR9"/>
<sequence length="262" mass="28053">MTMATDFISSHAHPLPRIRRLALSDLKAALMDGLDDFRAMPTHALFVVVIYPITGLLIGAATLNAELIPLLFPLASGFALVGPFAALGLYEMSRRREQGLDPSWMHAYGALQTPSAGAILSVGLLLAAILLAWLVSALGLHWALFGDRAHSSVSAFAQEVLTTERGWTMIIVGNLAGFAFSLLALAVSVISLPMLVDRHVDALTAVRTSMAVVQKNPDTMLAWGFIVAGLLVIGMLPLFVGLAVVLPILGHATWHLYRRAVT</sequence>
<dbReference type="EMBL" id="BJZV01000004">
    <property type="protein sequence ID" value="GEP09042.1"/>
    <property type="molecule type" value="Genomic_DNA"/>
</dbReference>
<name>A0A512JGR9_9HYPH</name>
<organism evidence="2 3">
    <name type="scientific">Methylobacterium gnaphalii</name>
    <dbReference type="NCBI Taxonomy" id="1010610"/>
    <lineage>
        <taxon>Bacteria</taxon>
        <taxon>Pseudomonadati</taxon>
        <taxon>Pseudomonadota</taxon>
        <taxon>Alphaproteobacteria</taxon>
        <taxon>Hyphomicrobiales</taxon>
        <taxon>Methylobacteriaceae</taxon>
        <taxon>Methylobacterium</taxon>
    </lineage>
</organism>
<keyword evidence="1" id="KW-0812">Transmembrane</keyword>
<dbReference type="RefSeq" id="WP_147045387.1">
    <property type="nucleotide sequence ID" value="NZ_BJZV01000004.1"/>
</dbReference>
<evidence type="ECO:0000313" key="3">
    <source>
        <dbReference type="Proteomes" id="UP000321750"/>
    </source>
</evidence>
<evidence type="ECO:0000256" key="1">
    <source>
        <dbReference type="SAM" id="Phobius"/>
    </source>
</evidence>
<dbReference type="OrthoDB" id="9809543at2"/>
<dbReference type="Proteomes" id="UP000321750">
    <property type="component" value="Unassembled WGS sequence"/>
</dbReference>
<keyword evidence="1" id="KW-0472">Membrane</keyword>
<feature type="transmembrane region" description="Helical" evidence="1">
    <location>
        <begin position="118"/>
        <end position="145"/>
    </location>
</feature>
<proteinExistence type="predicted"/>
<dbReference type="Pfam" id="PF09955">
    <property type="entry name" value="DUF2189"/>
    <property type="match status" value="1"/>
</dbReference>
<feature type="transmembrane region" description="Helical" evidence="1">
    <location>
        <begin position="166"/>
        <end position="190"/>
    </location>
</feature>
<gene>
    <name evidence="2" type="ORF">MGN01_08870</name>
</gene>
<protein>
    <recommendedName>
        <fullName evidence="4">Cytochrome c oxidase subunit I</fullName>
    </recommendedName>
</protein>
<comment type="caution">
    <text evidence="2">The sequence shown here is derived from an EMBL/GenBank/DDBJ whole genome shotgun (WGS) entry which is preliminary data.</text>
</comment>